<comment type="similarity">
    <text evidence="5">Belongs to the DegT/DnrJ/EryC1 family. L-glutamine:2-deoxy-scyllo-inosose/scyllo-inosose aminotransferase subfamily.</text>
</comment>
<dbReference type="NCBIfam" id="NF011936">
    <property type="entry name" value="PRK15407.1"/>
    <property type="match status" value="1"/>
</dbReference>
<dbReference type="AlphaFoldDB" id="A0A193PKI1"/>
<gene>
    <name evidence="8" type="primary">sprO</name>
</gene>
<dbReference type="GO" id="GO:0008483">
    <property type="term" value="F:transaminase activity"/>
    <property type="evidence" value="ECO:0007669"/>
    <property type="project" value="UniProtKB-KW"/>
</dbReference>
<organism evidence="8">
    <name type="scientific">Streptomyces sp. TK08046</name>
    <dbReference type="NCBI Taxonomy" id="1112731"/>
    <lineage>
        <taxon>Bacteria</taxon>
        <taxon>Bacillati</taxon>
        <taxon>Actinomycetota</taxon>
        <taxon>Actinomycetes</taxon>
        <taxon>Kitasatosporales</taxon>
        <taxon>Streptomycetaceae</taxon>
        <taxon>Streptomyces</taxon>
    </lineage>
</organism>
<evidence type="ECO:0000256" key="1">
    <source>
        <dbReference type="ARBA" id="ARBA00001933"/>
    </source>
</evidence>
<dbReference type="Gene3D" id="3.90.1150.10">
    <property type="entry name" value="Aspartate Aminotransferase, domain 1"/>
    <property type="match status" value="1"/>
</dbReference>
<keyword evidence="2" id="KW-0032">Aminotransferase</keyword>
<evidence type="ECO:0000256" key="6">
    <source>
        <dbReference type="ARBA" id="ARBA00061036"/>
    </source>
</evidence>
<dbReference type="Pfam" id="PF01041">
    <property type="entry name" value="DegT_DnrJ_EryC1"/>
    <property type="match status" value="1"/>
</dbReference>
<dbReference type="PANTHER" id="PTHR30244:SF34">
    <property type="entry name" value="DTDP-4-AMINO-4,6-DIDEOXYGALACTOSE TRANSAMINASE"/>
    <property type="match status" value="1"/>
</dbReference>
<dbReference type="FunFam" id="3.40.640.10:FF:000079">
    <property type="entry name" value="LPS biosynthesis protein"/>
    <property type="match status" value="1"/>
</dbReference>
<dbReference type="EMBL" id="LC131463">
    <property type="protein sequence ID" value="BAV17013.1"/>
    <property type="molecule type" value="Genomic_DNA"/>
</dbReference>
<evidence type="ECO:0000256" key="3">
    <source>
        <dbReference type="ARBA" id="ARBA00022679"/>
    </source>
</evidence>
<dbReference type="InterPro" id="IPR015422">
    <property type="entry name" value="PyrdxlP-dep_Trfase_small"/>
</dbReference>
<evidence type="ECO:0000256" key="7">
    <source>
        <dbReference type="RuleBase" id="RU004508"/>
    </source>
</evidence>
<reference evidence="8" key="1">
    <citation type="journal article" date="2016" name="Biosci. Biotechnol. Biochem.">
        <title>Cloning and identification of saprolmycin biosynthetic gene cluster from Streptomyces sp. TK08046.</title>
        <authorList>
            <person name="Kawasaki T."/>
            <person name="Moriyama A."/>
            <person name="Nakagawa K."/>
            <person name="Imamura N."/>
        </authorList>
    </citation>
    <scope>NUCLEOTIDE SEQUENCE</scope>
    <source>
        <strain evidence="8">TK08046</strain>
    </source>
</reference>
<dbReference type="InterPro" id="IPR015421">
    <property type="entry name" value="PyrdxlP-dep_Trfase_major"/>
</dbReference>
<keyword evidence="4 7" id="KW-0663">Pyridoxal phosphate</keyword>
<dbReference type="PANTHER" id="PTHR30244">
    <property type="entry name" value="TRANSAMINASE"/>
    <property type="match status" value="1"/>
</dbReference>
<evidence type="ECO:0000313" key="8">
    <source>
        <dbReference type="EMBL" id="BAV17013.1"/>
    </source>
</evidence>
<dbReference type="GO" id="GO:0000271">
    <property type="term" value="P:polysaccharide biosynthetic process"/>
    <property type="evidence" value="ECO:0007669"/>
    <property type="project" value="TreeGrafter"/>
</dbReference>
<dbReference type="SUPFAM" id="SSF53383">
    <property type="entry name" value="PLP-dependent transferases"/>
    <property type="match status" value="1"/>
</dbReference>
<evidence type="ECO:0000256" key="5">
    <source>
        <dbReference type="ARBA" id="ARBA00038398"/>
    </source>
</evidence>
<evidence type="ECO:0000256" key="2">
    <source>
        <dbReference type="ARBA" id="ARBA00022576"/>
    </source>
</evidence>
<sequence>MTMSDRKDLILEEVRKYHQEVSPAREFVPGTTEIWPSGAVLEDADRMALVEAALEMRIAAGPSSRKFESQFARRLKRRKAHLTNSGSSANLLAVSALTSHVLEDRRLKPGDEVITVAAGFPTTVNPILQNGLIPVFVDVDLTTYNATADRVAAAIGPRTRAIIIAHALGNPFEVTEIAQLAQEHDLFLIEDNCDAVGSLYDGQLTGTFGDMTTVSFYPAHHLTMGEGGCVLTSNLALARIVESLRDWGRDCWCEPGENDRCLKRFKYQMGTLPAGYDHKYIFSHVGYNLKATDIQAALGLTQLAKLDSFIEARQRNWRRLREGLDGVPGLLLPEATPRSEPSWFGFVITVDPEAPFTRAELVDFLEDRRIGTRRLFAGNLTRHPAYIDQPHRIVGELTNSDIITEHTFWIGVYPALTDEMLDYVTASIKEFVAARG</sequence>
<evidence type="ECO:0000256" key="4">
    <source>
        <dbReference type="ARBA" id="ARBA00022898"/>
    </source>
</evidence>
<dbReference type="InterPro" id="IPR015424">
    <property type="entry name" value="PyrdxlP-dep_Trfase"/>
</dbReference>
<dbReference type="GO" id="GO:0030170">
    <property type="term" value="F:pyridoxal phosphate binding"/>
    <property type="evidence" value="ECO:0007669"/>
    <property type="project" value="TreeGrafter"/>
</dbReference>
<keyword evidence="3" id="KW-0808">Transferase</keyword>
<comment type="cofactor">
    <cofactor evidence="1">
        <name>pyridoxal 5'-phosphate</name>
        <dbReference type="ChEBI" id="CHEBI:597326"/>
    </cofactor>
</comment>
<dbReference type="InterPro" id="IPR000653">
    <property type="entry name" value="DegT/StrS_aminotransferase"/>
</dbReference>
<protein>
    <submittedName>
        <fullName evidence="8">Putative NDP-hexose dehydratase</fullName>
    </submittedName>
</protein>
<dbReference type="Gene3D" id="3.40.640.10">
    <property type="entry name" value="Type I PLP-dependent aspartate aminotransferase-like (Major domain)"/>
    <property type="match status" value="1"/>
</dbReference>
<comment type="similarity">
    <text evidence="6">Belongs to the degT/dnrJ/eryC1 family.</text>
</comment>
<dbReference type="CDD" id="cd00616">
    <property type="entry name" value="AHBA_syn"/>
    <property type="match status" value="1"/>
</dbReference>
<name>A0A193PKI1_9ACTN</name>
<dbReference type="PIRSF" id="PIRSF000390">
    <property type="entry name" value="PLP_StrS"/>
    <property type="match status" value="1"/>
</dbReference>
<proteinExistence type="inferred from homology"/>
<accession>A0A193PKI1</accession>